<reference evidence="3 4" key="1">
    <citation type="submission" date="2019-06" db="EMBL/GenBank/DDBJ databases">
        <title>A chromosome-scale genome assembly of the European perch, Perca fluviatilis.</title>
        <authorList>
            <person name="Roques C."/>
            <person name="Zahm M."/>
            <person name="Cabau C."/>
            <person name="Klopp C."/>
            <person name="Bouchez O."/>
            <person name="Donnadieu C."/>
            <person name="Kuhl H."/>
            <person name="Gislard M."/>
            <person name="Guendouz S."/>
            <person name="Journot L."/>
            <person name="Haffray P."/>
            <person name="Bestin A."/>
            <person name="Morvezen R."/>
            <person name="Feron R."/>
            <person name="Wen M."/>
            <person name="Jouanno E."/>
            <person name="Herpin A."/>
            <person name="Schartl M."/>
            <person name="Postlethwait J."/>
            <person name="Schaerlinger B."/>
            <person name="Chardard D."/>
            <person name="Lecocq T."/>
            <person name="Poncet C."/>
            <person name="Jaffrelo L."/>
            <person name="Lampietro C."/>
            <person name="Guiguen Y."/>
        </authorList>
    </citation>
    <scope>NUCLEOTIDE SEQUENCE [LARGE SCALE GENOMIC DNA]</scope>
    <source>
        <tissue evidence="3">Blood</tissue>
    </source>
</reference>
<protein>
    <recommendedName>
        <fullName evidence="5">Linker for activation of T-cells family member 1</fullName>
    </recommendedName>
</protein>
<dbReference type="EMBL" id="VHII01000015">
    <property type="protein sequence ID" value="KAF1379061.1"/>
    <property type="molecule type" value="Genomic_DNA"/>
</dbReference>
<keyword evidence="4" id="KW-1185">Reference proteome</keyword>
<keyword evidence="2" id="KW-0812">Transmembrane</keyword>
<feature type="region of interest" description="Disordered" evidence="1">
    <location>
        <begin position="73"/>
        <end position="115"/>
    </location>
</feature>
<feature type="compositionally biased region" description="Polar residues" evidence="1">
    <location>
        <begin position="171"/>
        <end position="180"/>
    </location>
</feature>
<proteinExistence type="predicted"/>
<dbReference type="Proteomes" id="UP000465112">
    <property type="component" value="Chromosome 15"/>
</dbReference>
<keyword evidence="2" id="KW-0472">Membrane</keyword>
<dbReference type="AlphaFoldDB" id="A0A6A5DWI8"/>
<feature type="compositionally biased region" description="Polar residues" evidence="1">
    <location>
        <begin position="132"/>
        <end position="144"/>
    </location>
</feature>
<accession>A0A6A5DWI8</accession>
<name>A0A6A5DWI8_PERFL</name>
<keyword evidence="2" id="KW-1133">Transmembrane helix</keyword>
<gene>
    <name evidence="3" type="ORF">PFLUV_G00172120</name>
</gene>
<dbReference type="OrthoDB" id="8907867at2759"/>
<evidence type="ECO:0000313" key="3">
    <source>
        <dbReference type="EMBL" id="KAF1379061.1"/>
    </source>
</evidence>
<feature type="compositionally biased region" description="Polar residues" evidence="1">
    <location>
        <begin position="90"/>
        <end position="101"/>
    </location>
</feature>
<feature type="region of interest" description="Disordered" evidence="1">
    <location>
        <begin position="129"/>
        <end position="206"/>
    </location>
</feature>
<feature type="compositionally biased region" description="Acidic residues" evidence="1">
    <location>
        <begin position="182"/>
        <end position="194"/>
    </location>
</feature>
<evidence type="ECO:0000256" key="1">
    <source>
        <dbReference type="SAM" id="MobiDB-lite"/>
    </source>
</evidence>
<evidence type="ECO:0008006" key="5">
    <source>
        <dbReference type="Google" id="ProtNLM"/>
    </source>
</evidence>
<evidence type="ECO:0000313" key="4">
    <source>
        <dbReference type="Proteomes" id="UP000465112"/>
    </source>
</evidence>
<comment type="caution">
    <text evidence="3">The sequence shown here is derived from an EMBL/GenBank/DDBJ whole genome shotgun (WGS) entry which is preliminary data.</text>
</comment>
<evidence type="ECO:0000256" key="2">
    <source>
        <dbReference type="SAM" id="Phobius"/>
    </source>
</evidence>
<organism evidence="3 4">
    <name type="scientific">Perca fluviatilis</name>
    <name type="common">European perch</name>
    <dbReference type="NCBI Taxonomy" id="8168"/>
    <lineage>
        <taxon>Eukaryota</taxon>
        <taxon>Metazoa</taxon>
        <taxon>Chordata</taxon>
        <taxon>Craniata</taxon>
        <taxon>Vertebrata</taxon>
        <taxon>Euteleostomi</taxon>
        <taxon>Actinopterygii</taxon>
        <taxon>Neopterygii</taxon>
        <taxon>Teleostei</taxon>
        <taxon>Neoteleostei</taxon>
        <taxon>Acanthomorphata</taxon>
        <taxon>Eupercaria</taxon>
        <taxon>Perciformes</taxon>
        <taxon>Percoidei</taxon>
        <taxon>Percidae</taxon>
        <taxon>Percinae</taxon>
        <taxon>Perca</taxon>
    </lineage>
</organism>
<feature type="transmembrane region" description="Helical" evidence="2">
    <location>
        <begin position="6"/>
        <end position="28"/>
    </location>
</feature>
<feature type="compositionally biased region" description="Basic and acidic residues" evidence="1">
    <location>
        <begin position="146"/>
        <end position="163"/>
    </location>
</feature>
<sequence>MAASWLIWVLAVAIFVSMVLLAVVCLHCRNKGPLVSIRQASEDYMPSNQFRVIHPSHTNTDLSSIHPSSNLLSPFSSSAHPGTQRRFPSITPTETESNPSYENPADGPDYINAESDAEDPGYIIVLPEGETPLTNQSRASTPSSDVLHDYENVPEKSEDRDYLNVEPLHFQRSTPDLSAQSDSDDDDDDDDDEGNYVNVHDGTLTD</sequence>